<evidence type="ECO:0000259" key="1">
    <source>
        <dbReference type="PROSITE" id="PS51819"/>
    </source>
</evidence>
<dbReference type="CDD" id="cd06587">
    <property type="entry name" value="VOC"/>
    <property type="match status" value="1"/>
</dbReference>
<accession>A0A0J1H749</accession>
<dbReference type="GO" id="GO:0016829">
    <property type="term" value="F:lyase activity"/>
    <property type="evidence" value="ECO:0007669"/>
    <property type="project" value="UniProtKB-KW"/>
</dbReference>
<keyword evidence="3" id="KW-1185">Reference proteome</keyword>
<proteinExistence type="predicted"/>
<feature type="domain" description="VOC" evidence="1">
    <location>
        <begin position="8"/>
        <end position="129"/>
    </location>
</feature>
<dbReference type="InterPro" id="IPR029068">
    <property type="entry name" value="Glyas_Bleomycin-R_OHBP_Dase"/>
</dbReference>
<dbReference type="Proteomes" id="UP000035909">
    <property type="component" value="Unassembled WGS sequence"/>
</dbReference>
<dbReference type="AlphaFoldDB" id="A0A0J1H749"/>
<comment type="caution">
    <text evidence="2">The sequence shown here is derived from an EMBL/GenBank/DDBJ whole genome shotgun (WGS) entry which is preliminary data.</text>
</comment>
<dbReference type="OrthoDB" id="9179860at2"/>
<evidence type="ECO:0000313" key="2">
    <source>
        <dbReference type="EMBL" id="KLV07563.1"/>
    </source>
</evidence>
<keyword evidence="2" id="KW-0456">Lyase</keyword>
<dbReference type="PATRIC" id="fig|320778.3.peg.3663"/>
<dbReference type="RefSeq" id="WP_047886434.1">
    <property type="nucleotide sequence ID" value="NZ_CP071325.1"/>
</dbReference>
<dbReference type="SUPFAM" id="SSF54593">
    <property type="entry name" value="Glyoxalase/Bleomycin resistance protein/Dihydroxybiphenyl dioxygenase"/>
    <property type="match status" value="1"/>
</dbReference>
<dbReference type="Pfam" id="PF00903">
    <property type="entry name" value="Glyoxalase"/>
    <property type="match status" value="1"/>
</dbReference>
<protein>
    <submittedName>
        <fullName evidence="2">Lactoylglutathione lyase</fullName>
    </submittedName>
</protein>
<dbReference type="Gene3D" id="3.10.180.10">
    <property type="entry name" value="2,3-Dihydroxybiphenyl 1,2-Dioxygenase, domain 1"/>
    <property type="match status" value="1"/>
</dbReference>
<evidence type="ECO:0000313" key="3">
    <source>
        <dbReference type="Proteomes" id="UP000035909"/>
    </source>
</evidence>
<dbReference type="PROSITE" id="PS51819">
    <property type="entry name" value="VOC"/>
    <property type="match status" value="1"/>
</dbReference>
<dbReference type="EMBL" id="LDOU01000016">
    <property type="protein sequence ID" value="KLV07563.1"/>
    <property type="molecule type" value="Genomic_DNA"/>
</dbReference>
<organism evidence="2 3">
    <name type="scientific">Photobacterium ganghwense</name>
    <dbReference type="NCBI Taxonomy" id="320778"/>
    <lineage>
        <taxon>Bacteria</taxon>
        <taxon>Pseudomonadati</taxon>
        <taxon>Pseudomonadota</taxon>
        <taxon>Gammaproteobacteria</taxon>
        <taxon>Vibrionales</taxon>
        <taxon>Vibrionaceae</taxon>
        <taxon>Photobacterium</taxon>
    </lineage>
</organism>
<reference evidence="2 3" key="1">
    <citation type="submission" date="2015-05" db="EMBL/GenBank/DDBJ databases">
        <title>Photobacterium galathea sp. nov.</title>
        <authorList>
            <person name="Machado H."/>
            <person name="Gram L."/>
        </authorList>
    </citation>
    <scope>NUCLEOTIDE SEQUENCE [LARGE SCALE GENOMIC DNA]</scope>
    <source>
        <strain evidence="2 3">DSM 22954</strain>
    </source>
</reference>
<sequence>MSTDHVPYVEHANLTVSNIDHSIAFLQTALPGFSVRHRGQSELYRWCHIGTEHTYLALQDVVNRDKIDRAPYLDSGINHIGLVTQDVNGVRQRLLAAGYQENDIETTHPWRKRCYFWDPNGIEWEFVEYLSDDPAQRNDYHL</sequence>
<dbReference type="InterPro" id="IPR037523">
    <property type="entry name" value="VOC_core"/>
</dbReference>
<name>A0A0J1H749_9GAMM</name>
<dbReference type="InterPro" id="IPR004360">
    <property type="entry name" value="Glyas_Fos-R_dOase_dom"/>
</dbReference>
<gene>
    <name evidence="2" type="ORF">ABT57_16835</name>
</gene>
<dbReference type="STRING" id="320778.ABT57_16835"/>